<evidence type="ECO:0000313" key="4">
    <source>
        <dbReference type="Proteomes" id="UP000030408"/>
    </source>
</evidence>
<dbReference type="GO" id="GO:0030435">
    <property type="term" value="P:sporulation resulting in formation of a cellular spore"/>
    <property type="evidence" value="ECO:0007669"/>
    <property type="project" value="InterPro"/>
</dbReference>
<dbReference type="eggNOG" id="COG2385">
    <property type="taxonomic scope" value="Bacteria"/>
</dbReference>
<dbReference type="EMBL" id="JPVO01000048">
    <property type="protein sequence ID" value="KGR75985.1"/>
    <property type="molecule type" value="Genomic_DNA"/>
</dbReference>
<dbReference type="InterPro" id="IPR013693">
    <property type="entry name" value="SpoIID/LytB_N"/>
</dbReference>
<dbReference type="Pfam" id="PF08486">
    <property type="entry name" value="SpoIID"/>
    <property type="match status" value="1"/>
</dbReference>
<organism evidence="3 4">
    <name type="scientific">Ureibacillus sinduriensis BLB-1 = JCM 15800</name>
    <dbReference type="NCBI Taxonomy" id="1384057"/>
    <lineage>
        <taxon>Bacteria</taxon>
        <taxon>Bacillati</taxon>
        <taxon>Bacillota</taxon>
        <taxon>Bacilli</taxon>
        <taxon>Bacillales</taxon>
        <taxon>Caryophanaceae</taxon>
        <taxon>Ureibacillus</taxon>
    </lineage>
</organism>
<keyword evidence="1" id="KW-0812">Transmembrane</keyword>
<reference evidence="3 4" key="1">
    <citation type="submission" date="2014-02" db="EMBL/GenBank/DDBJ databases">
        <title>Draft genome sequence of Lysinibacillus sinduriensis JCM 15800.</title>
        <authorList>
            <person name="Zhang F."/>
            <person name="Wang G."/>
            <person name="Zhang L."/>
        </authorList>
    </citation>
    <scope>NUCLEOTIDE SEQUENCE [LARGE SCALE GENOMIC DNA]</scope>
    <source>
        <strain evidence="3 4">JCM 15800</strain>
    </source>
</reference>
<accession>A0A0A3HXN0</accession>
<dbReference type="STRING" id="1384057.CD33_09095"/>
<gene>
    <name evidence="3" type="ORF">CD33_09095</name>
</gene>
<feature type="domain" description="Sporulation stage II protein D amidase enhancer LytB N-terminal" evidence="2">
    <location>
        <begin position="69"/>
        <end position="158"/>
    </location>
</feature>
<dbReference type="InterPro" id="IPR051922">
    <property type="entry name" value="Bact_Sporulation_Assoc"/>
</dbReference>
<dbReference type="InterPro" id="IPR014225">
    <property type="entry name" value="Spore_II_D_firmicutes"/>
</dbReference>
<dbReference type="PANTHER" id="PTHR30032">
    <property type="entry name" value="N-ACETYLMURAMOYL-L-ALANINE AMIDASE-RELATED"/>
    <property type="match status" value="1"/>
</dbReference>
<evidence type="ECO:0000313" key="3">
    <source>
        <dbReference type="EMBL" id="KGR75985.1"/>
    </source>
</evidence>
<proteinExistence type="predicted"/>
<dbReference type="NCBIfam" id="TIGR02870">
    <property type="entry name" value="spore_II_D"/>
    <property type="match status" value="1"/>
</dbReference>
<feature type="transmembrane region" description="Helical" evidence="1">
    <location>
        <begin position="12"/>
        <end position="31"/>
    </location>
</feature>
<comment type="caution">
    <text evidence="3">The sequence shown here is derived from an EMBL/GenBank/DDBJ whole genome shotgun (WGS) entry which is preliminary data.</text>
</comment>
<evidence type="ECO:0000256" key="1">
    <source>
        <dbReference type="SAM" id="Phobius"/>
    </source>
</evidence>
<dbReference type="AlphaFoldDB" id="A0A0A3HXN0"/>
<dbReference type="Proteomes" id="UP000030408">
    <property type="component" value="Unassembled WGS sequence"/>
</dbReference>
<dbReference type="NCBIfam" id="TIGR02669">
    <property type="entry name" value="SpoIID_LytB"/>
    <property type="match status" value="1"/>
</dbReference>
<dbReference type="RefSeq" id="WP_052130139.1">
    <property type="nucleotide sequence ID" value="NZ_AVCY01000008.1"/>
</dbReference>
<dbReference type="PANTHER" id="PTHR30032:SF4">
    <property type="entry name" value="AMIDASE ENHANCER"/>
    <property type="match status" value="1"/>
</dbReference>
<name>A0A0A3HXN0_9BACL</name>
<dbReference type="OrthoDB" id="9794671at2"/>
<keyword evidence="4" id="KW-1185">Reference proteome</keyword>
<dbReference type="GO" id="GO:0030288">
    <property type="term" value="C:outer membrane-bounded periplasmic space"/>
    <property type="evidence" value="ECO:0007669"/>
    <property type="project" value="TreeGrafter"/>
</dbReference>
<dbReference type="InterPro" id="IPR013486">
    <property type="entry name" value="SpoIID/LytB"/>
</dbReference>
<keyword evidence="1" id="KW-0472">Membrane</keyword>
<keyword evidence="1" id="KW-1133">Transmembrane helix</keyword>
<evidence type="ECO:0000259" key="2">
    <source>
        <dbReference type="Pfam" id="PF08486"/>
    </source>
</evidence>
<sequence length="323" mass="36322">MKKIKDYRNPIMVVSVVGIVIALFFFPFLFMKFDQKSEAAPQKTAPIASKTSENACELTIQVSGSDIPIDLEEYVIGVVAAEMPVGFHPEALKAQGIAARTYVLKSTNYGQTQIEPTVARQVFYDEDTRKKNWNDSYEDYEAKVREAVESTRGEVIQYNGELITAMFHSMSNGMTESSVNYSGTELPYLQSVSSTDFQYADNYETTTTFTLEEWNSKLNTQSTIEEIKQIRLQKNNTGRVETVSMKDHEWTGRDFRTLLGLRSTDFQVKVQNGQVVVTTEGYGHGVGMSQYGADAMADKGSTAHEIIAHYYQNTSIEKLNCEN</sequence>
<protein>
    <submittedName>
        <fullName evidence="3">Stage II sporulation protein D</fullName>
    </submittedName>
</protein>